<feature type="domain" description="Actin-fragmin kinase catalytic" evidence="2">
    <location>
        <begin position="53"/>
        <end position="356"/>
    </location>
</feature>
<feature type="region of interest" description="Disordered" evidence="1">
    <location>
        <begin position="13"/>
        <end position="43"/>
    </location>
</feature>
<evidence type="ECO:0000259" key="2">
    <source>
        <dbReference type="Pfam" id="PF09192"/>
    </source>
</evidence>
<dbReference type="InterPro" id="IPR037469">
    <property type="entry name" value="Put_AFK"/>
</dbReference>
<name>G0QYA9_ICHMU</name>
<dbReference type="PANTHER" id="PTHR38737">
    <property type="entry name" value="ACTIN-FRAGMIN KINASE DDB_G0279609-RELATED"/>
    <property type="match status" value="1"/>
</dbReference>
<dbReference type="Pfam" id="PF09192">
    <property type="entry name" value="Act-Frag_cataly"/>
    <property type="match status" value="1"/>
</dbReference>
<dbReference type="InterPro" id="IPR011009">
    <property type="entry name" value="Kinase-like_dom_sf"/>
</dbReference>
<protein>
    <recommendedName>
        <fullName evidence="2">Actin-fragmin kinase catalytic domain-containing protein</fullName>
    </recommendedName>
</protein>
<dbReference type="RefSeq" id="XP_004031008.1">
    <property type="nucleotide sequence ID" value="XM_004030960.1"/>
</dbReference>
<evidence type="ECO:0000313" key="4">
    <source>
        <dbReference type="Proteomes" id="UP000008983"/>
    </source>
</evidence>
<dbReference type="EMBL" id="GL984106">
    <property type="protein sequence ID" value="EGR29772.1"/>
    <property type="molecule type" value="Genomic_DNA"/>
</dbReference>
<evidence type="ECO:0000256" key="1">
    <source>
        <dbReference type="SAM" id="MobiDB-lite"/>
    </source>
</evidence>
<evidence type="ECO:0000313" key="3">
    <source>
        <dbReference type="EMBL" id="EGR29772.1"/>
    </source>
</evidence>
<dbReference type="SUPFAM" id="SSF56112">
    <property type="entry name" value="Protein kinase-like (PK-like)"/>
    <property type="match status" value="1"/>
</dbReference>
<proteinExistence type="predicted"/>
<dbReference type="PANTHER" id="PTHR38737:SF1">
    <property type="entry name" value="ACTIN-FRAGMIN KINASE DDB_G0279609-RELATED"/>
    <property type="match status" value="1"/>
</dbReference>
<dbReference type="GeneID" id="14905893"/>
<dbReference type="Gene3D" id="3.30.1010.10">
    <property type="entry name" value="Phosphatidylinositol 3-kinase Catalytic Subunit, Chain A, domain 4"/>
    <property type="match status" value="1"/>
</dbReference>
<accession>G0QYA9</accession>
<sequence>MKGKNHINIEEYTKQRYQIQDQQRKPTYKPYPHQRPGPNKEFQNCSQIEPDIKLKEFNFATLPIKNIRKFNWEEIRAVAISQSGTQGVIFVESDEGAIVVKGSSDMAIDFFLYKLARVMNVNVPTLRIVRYYDQEFDLILHNLQRATFCDEVLGRRVSSRLDMPFLQVMEYIPGISVEQMGPHRAALIFDHITPESRDRLIRLGMILAFDTLINNSDRYPLIWDGDGNAANIIVKMMTNFLTKTEQLKDINNLNIDFEKFYAIDSGWGQVNTTNEQGLKALQIYYNKLEDFLSSLFEDMKQVMMAQIDPLTEIGKDGKKKASSCLNKITNYLYNYTLYHLSEMQVFQIMLGIITGIENAIQLGINRISAMYQKFFLREKDDWKGVWNNNLRKINLQMYNDCIIIYNKQRQTNSDVIKWVKDITLNQYNINLEEFQQIMEGNLEQIEFSDYNNQSNLQNLFDDNNKDNQSIDNQQINHSLQKYEIINNSQINKDDQLQNLQINEGQQNINLNNIQSEINENDSNHPLNIKIKEIFDVQF</sequence>
<dbReference type="InterPro" id="IPR015275">
    <property type="entry name" value="Actin-fragmin_kin_cat_dom"/>
</dbReference>
<keyword evidence="4" id="KW-1185">Reference proteome</keyword>
<dbReference type="InterPro" id="IPR036940">
    <property type="entry name" value="PI3/4_kinase_cat_sf"/>
</dbReference>
<dbReference type="Gene3D" id="1.10.1070.11">
    <property type="entry name" value="Phosphatidylinositol 3-/4-kinase, catalytic domain"/>
    <property type="match status" value="1"/>
</dbReference>
<dbReference type="STRING" id="857967.G0QYA9"/>
<dbReference type="InParanoid" id="G0QYA9"/>
<dbReference type="CDD" id="cd05124">
    <property type="entry name" value="AFK"/>
    <property type="match status" value="1"/>
</dbReference>
<dbReference type="OrthoDB" id="428586at2759"/>
<dbReference type="Proteomes" id="UP000008983">
    <property type="component" value="Unassembled WGS sequence"/>
</dbReference>
<dbReference type="AlphaFoldDB" id="G0QYA9"/>
<gene>
    <name evidence="3" type="ORF">IMG5_148530</name>
</gene>
<dbReference type="eggNOG" id="ENOG502S90V">
    <property type="taxonomic scope" value="Eukaryota"/>
</dbReference>
<reference evidence="3 4" key="1">
    <citation type="submission" date="2011-07" db="EMBL/GenBank/DDBJ databases">
        <authorList>
            <person name="Coyne R."/>
            <person name="Brami D."/>
            <person name="Johnson J."/>
            <person name="Hostetler J."/>
            <person name="Hannick L."/>
            <person name="Clark T."/>
            <person name="Cassidy-Hanley D."/>
            <person name="Inman J."/>
        </authorList>
    </citation>
    <scope>NUCLEOTIDE SEQUENCE [LARGE SCALE GENOMIC DNA]</scope>
    <source>
        <strain evidence="3 4">G5</strain>
    </source>
</reference>
<dbReference type="OMA" id="HMIARTE"/>
<organism evidence="3 4">
    <name type="scientific">Ichthyophthirius multifiliis</name>
    <name type="common">White spot disease agent</name>
    <name type="synonym">Ich</name>
    <dbReference type="NCBI Taxonomy" id="5932"/>
    <lineage>
        <taxon>Eukaryota</taxon>
        <taxon>Sar</taxon>
        <taxon>Alveolata</taxon>
        <taxon>Ciliophora</taxon>
        <taxon>Intramacronucleata</taxon>
        <taxon>Oligohymenophorea</taxon>
        <taxon>Hymenostomatida</taxon>
        <taxon>Ophryoglenina</taxon>
        <taxon>Ichthyophthirius</taxon>
    </lineage>
</organism>